<dbReference type="PROSITE" id="PS50932">
    <property type="entry name" value="HTH_LACI_2"/>
    <property type="match status" value="1"/>
</dbReference>
<dbReference type="GO" id="GO:0000976">
    <property type="term" value="F:transcription cis-regulatory region binding"/>
    <property type="evidence" value="ECO:0007669"/>
    <property type="project" value="TreeGrafter"/>
</dbReference>
<dbReference type="EMBL" id="AXCY01000040">
    <property type="protein sequence ID" value="KGM10751.1"/>
    <property type="molecule type" value="Genomic_DNA"/>
</dbReference>
<keyword evidence="1" id="KW-0805">Transcription regulation</keyword>
<dbReference type="SUPFAM" id="SSF53822">
    <property type="entry name" value="Periplasmic binding protein-like I"/>
    <property type="match status" value="1"/>
</dbReference>
<evidence type="ECO:0000313" key="6">
    <source>
        <dbReference type="Proteomes" id="UP000029839"/>
    </source>
</evidence>
<comment type="caution">
    <text evidence="5">The sequence shown here is derived from an EMBL/GenBank/DDBJ whole genome shotgun (WGS) entry which is preliminary data.</text>
</comment>
<keyword evidence="2" id="KW-0238">DNA-binding</keyword>
<dbReference type="Pfam" id="PF13377">
    <property type="entry name" value="Peripla_BP_3"/>
    <property type="match status" value="1"/>
</dbReference>
<evidence type="ECO:0000259" key="4">
    <source>
        <dbReference type="PROSITE" id="PS50932"/>
    </source>
</evidence>
<dbReference type="InterPro" id="IPR028082">
    <property type="entry name" value="Peripla_BP_I"/>
</dbReference>
<dbReference type="PROSITE" id="PS00356">
    <property type="entry name" value="HTH_LACI_1"/>
    <property type="match status" value="1"/>
</dbReference>
<dbReference type="PANTHER" id="PTHR30146">
    <property type="entry name" value="LACI-RELATED TRANSCRIPTIONAL REPRESSOR"/>
    <property type="match status" value="1"/>
</dbReference>
<proteinExistence type="predicted"/>
<dbReference type="RefSeq" id="WP_043606449.1">
    <property type="nucleotide sequence ID" value="NZ_AXCY01000040.1"/>
</dbReference>
<dbReference type="InterPro" id="IPR010982">
    <property type="entry name" value="Lambda_DNA-bd_dom_sf"/>
</dbReference>
<dbReference type="Gene3D" id="1.10.260.40">
    <property type="entry name" value="lambda repressor-like DNA-binding domains"/>
    <property type="match status" value="1"/>
</dbReference>
<keyword evidence="6" id="KW-1185">Reference proteome</keyword>
<evidence type="ECO:0000256" key="1">
    <source>
        <dbReference type="ARBA" id="ARBA00023015"/>
    </source>
</evidence>
<dbReference type="OrthoDB" id="252678at2"/>
<dbReference type="AlphaFoldDB" id="A0A0A0BS31"/>
<organism evidence="5 6">
    <name type="scientific">Cellulomonas carbonis T26</name>
    <dbReference type="NCBI Taxonomy" id="947969"/>
    <lineage>
        <taxon>Bacteria</taxon>
        <taxon>Bacillati</taxon>
        <taxon>Actinomycetota</taxon>
        <taxon>Actinomycetes</taxon>
        <taxon>Micrococcales</taxon>
        <taxon>Cellulomonadaceae</taxon>
        <taxon>Cellulomonas</taxon>
    </lineage>
</organism>
<dbReference type="GO" id="GO:0003700">
    <property type="term" value="F:DNA-binding transcription factor activity"/>
    <property type="evidence" value="ECO:0007669"/>
    <property type="project" value="TreeGrafter"/>
</dbReference>
<accession>A0A0A0BS31</accession>
<keyword evidence="3" id="KW-0804">Transcription</keyword>
<dbReference type="InterPro" id="IPR000843">
    <property type="entry name" value="HTH_LacI"/>
</dbReference>
<dbReference type="SUPFAM" id="SSF47413">
    <property type="entry name" value="lambda repressor-like DNA-binding domains"/>
    <property type="match status" value="1"/>
</dbReference>
<evidence type="ECO:0000313" key="5">
    <source>
        <dbReference type="EMBL" id="KGM10751.1"/>
    </source>
</evidence>
<dbReference type="CDD" id="cd01392">
    <property type="entry name" value="HTH_LacI"/>
    <property type="match status" value="1"/>
</dbReference>
<dbReference type="Gene3D" id="3.40.50.2300">
    <property type="match status" value="2"/>
</dbReference>
<sequence>MATMQDVARRAQVSLSTVSYALSGTRPVSAATKARIEAAMAELGFQPNVMARGLASKRSRTLALIFPAMELGISGTVQEFVASAATTARSHGYHLVLWPFPRDEADEVRDLVVGGMADGVLLMEVCLDDVRVDTLRAAGVPFTMIGRTEDPDGISYVDIDFDRTTEEAVAHLTALGHEHIGFLNHSERSREEGYAPTVRAEAGYRAAMRRRGLEPLAVLCDERPAAGRDAIAHLLQADPGLTAVVTMNEMATFGATVELQARGLRVPDDVSVLSIVTSPGVAAMTNPPLTTMHAPGAALGRLGVERLIAAVEGTSPTADPVLLPCLLEEGESTAPAAGHPPGTH</sequence>
<reference evidence="5 6" key="1">
    <citation type="submission" date="2013-08" db="EMBL/GenBank/DDBJ databases">
        <title>Genome sequencing of Cellulomonas carbonis T26.</title>
        <authorList>
            <person name="Chen F."/>
            <person name="Li Y."/>
            <person name="Wang G."/>
        </authorList>
    </citation>
    <scope>NUCLEOTIDE SEQUENCE [LARGE SCALE GENOMIC DNA]</scope>
    <source>
        <strain evidence="5 6">T26</strain>
    </source>
</reference>
<protein>
    <submittedName>
        <fullName evidence="5">LacI family transcriptional regulator</fullName>
    </submittedName>
</protein>
<dbReference type="Proteomes" id="UP000029839">
    <property type="component" value="Unassembled WGS sequence"/>
</dbReference>
<feature type="domain" description="HTH lacI-type" evidence="4">
    <location>
        <begin position="2"/>
        <end position="56"/>
    </location>
</feature>
<dbReference type="InterPro" id="IPR046335">
    <property type="entry name" value="LacI/GalR-like_sensor"/>
</dbReference>
<dbReference type="SMART" id="SM00354">
    <property type="entry name" value="HTH_LACI"/>
    <property type="match status" value="1"/>
</dbReference>
<dbReference type="PANTHER" id="PTHR30146:SF153">
    <property type="entry name" value="LACTOSE OPERON REPRESSOR"/>
    <property type="match status" value="1"/>
</dbReference>
<reference evidence="5 6" key="2">
    <citation type="journal article" date="2015" name="Stand. Genomic Sci.">
        <title>Draft genome sequence of Cellulomonas carbonis T26(T) and comparative analysis of six Cellulomonas genomes.</title>
        <authorList>
            <person name="Zhuang W."/>
            <person name="Zhang S."/>
            <person name="Xia X."/>
            <person name="Wang G."/>
        </authorList>
    </citation>
    <scope>NUCLEOTIDE SEQUENCE [LARGE SCALE GENOMIC DNA]</scope>
    <source>
        <strain evidence="5 6">T26</strain>
    </source>
</reference>
<name>A0A0A0BS31_9CELL</name>
<dbReference type="Pfam" id="PF00356">
    <property type="entry name" value="LacI"/>
    <property type="match status" value="1"/>
</dbReference>
<gene>
    <name evidence="5" type="ORF">N868_13930</name>
</gene>
<evidence type="ECO:0000256" key="2">
    <source>
        <dbReference type="ARBA" id="ARBA00023125"/>
    </source>
</evidence>
<evidence type="ECO:0000256" key="3">
    <source>
        <dbReference type="ARBA" id="ARBA00023163"/>
    </source>
</evidence>